<keyword evidence="3" id="KW-1185">Reference proteome</keyword>
<dbReference type="Pfam" id="PF01497">
    <property type="entry name" value="Peripla_BP_2"/>
    <property type="match status" value="1"/>
</dbReference>
<proteinExistence type="predicted"/>
<dbReference type="Gene3D" id="3.40.50.1980">
    <property type="entry name" value="Nitrogenase molybdenum iron protein domain"/>
    <property type="match status" value="2"/>
</dbReference>
<name>A0A1M5I692_9FLAO</name>
<dbReference type="PROSITE" id="PS50983">
    <property type="entry name" value="FE_B12_PBP"/>
    <property type="match status" value="1"/>
</dbReference>
<dbReference type="SUPFAM" id="SSF53807">
    <property type="entry name" value="Helical backbone' metal receptor"/>
    <property type="match status" value="1"/>
</dbReference>
<dbReference type="InterPro" id="IPR050902">
    <property type="entry name" value="ABC_Transporter_SBP"/>
</dbReference>
<organism evidence="2 3">
    <name type="scientific">Flagellimonas flava</name>
    <dbReference type="NCBI Taxonomy" id="570519"/>
    <lineage>
        <taxon>Bacteria</taxon>
        <taxon>Pseudomonadati</taxon>
        <taxon>Bacteroidota</taxon>
        <taxon>Flavobacteriia</taxon>
        <taxon>Flavobacteriales</taxon>
        <taxon>Flavobacteriaceae</taxon>
        <taxon>Flagellimonas</taxon>
    </lineage>
</organism>
<sequence length="453" mass="50162">MALKKIAPQKGIKMNSISTYSCGNSSGFAPDSLLIVWAKGPNKPKFAAKLMILFNLFSKKLNNLTFGVMGQKRFSSLVFTLMLTIFIVGCQEKKKPISVKQNVVPNQIQYATGFNIKSEGIITVIEVSSPWPGSKSTFTYALVPKDRLASITLPRDAYDAIVATPVNQMIITSTTHIAALEALGELDAIVGFPNTDLISSVAARVRIQKGQIEELGTNENINTEITLALKPEVLIGFGINDTNKAYETLHKSGIPIVYNGDWTEGTPLGKAEWIKFFAPFFNKESLADEVFEGIEANYKKAKKLAQNAIEKPTVLTGGLYKDVWYVAGGKSWMAQFLEDANANYLWQETPNTGSIGLSLEAVLEKGVQADYWFNPSLHGSYEELLQANSHYRQFKAFEQKTVFSNAINKGETGGLLFYELAPQRPDLVLKDLISILHPKLLPEHQPHFFMPLN</sequence>
<evidence type="ECO:0000259" key="1">
    <source>
        <dbReference type="PROSITE" id="PS50983"/>
    </source>
</evidence>
<dbReference type="STRING" id="570519.SAMN04488116_0463"/>
<dbReference type="Proteomes" id="UP000184532">
    <property type="component" value="Unassembled WGS sequence"/>
</dbReference>
<feature type="domain" description="Fe/B12 periplasmic-binding" evidence="1">
    <location>
        <begin position="168"/>
        <end position="440"/>
    </location>
</feature>
<dbReference type="EMBL" id="FQWL01000001">
    <property type="protein sequence ID" value="SHG23712.1"/>
    <property type="molecule type" value="Genomic_DNA"/>
</dbReference>
<gene>
    <name evidence="2" type="ORF">SAMN04488116_0463</name>
</gene>
<dbReference type="CDD" id="cd01141">
    <property type="entry name" value="TroA_d"/>
    <property type="match status" value="1"/>
</dbReference>
<evidence type="ECO:0000313" key="2">
    <source>
        <dbReference type="EMBL" id="SHG23712.1"/>
    </source>
</evidence>
<dbReference type="PANTHER" id="PTHR30535">
    <property type="entry name" value="VITAMIN B12-BINDING PROTEIN"/>
    <property type="match status" value="1"/>
</dbReference>
<accession>A0A1M5I692</accession>
<dbReference type="GO" id="GO:0071281">
    <property type="term" value="P:cellular response to iron ion"/>
    <property type="evidence" value="ECO:0007669"/>
    <property type="project" value="TreeGrafter"/>
</dbReference>
<evidence type="ECO:0000313" key="3">
    <source>
        <dbReference type="Proteomes" id="UP000184532"/>
    </source>
</evidence>
<dbReference type="InterPro" id="IPR002491">
    <property type="entry name" value="ABC_transptr_periplasmic_BD"/>
</dbReference>
<protein>
    <submittedName>
        <fullName evidence="2">Iron complex transport system substrate-binding protein</fullName>
    </submittedName>
</protein>
<dbReference type="PANTHER" id="PTHR30535:SF34">
    <property type="entry name" value="MOLYBDATE-BINDING PROTEIN MOLA"/>
    <property type="match status" value="1"/>
</dbReference>
<dbReference type="AlphaFoldDB" id="A0A1M5I692"/>
<reference evidence="3" key="1">
    <citation type="submission" date="2016-11" db="EMBL/GenBank/DDBJ databases">
        <authorList>
            <person name="Varghese N."/>
            <person name="Submissions S."/>
        </authorList>
    </citation>
    <scope>NUCLEOTIDE SEQUENCE [LARGE SCALE GENOMIC DNA]</scope>
    <source>
        <strain evidence="3">DSM 22638</strain>
    </source>
</reference>